<evidence type="ECO:0000259" key="4">
    <source>
        <dbReference type="Pfam" id="PF08450"/>
    </source>
</evidence>
<dbReference type="Proteomes" id="UP000294911">
    <property type="component" value="Unassembled WGS sequence"/>
</dbReference>
<evidence type="ECO:0000256" key="2">
    <source>
        <dbReference type="PIRSR" id="PIRSR605511-1"/>
    </source>
</evidence>
<accession>A0A4R2Q0F1</accession>
<keyword evidence="3" id="KW-0479">Metal-binding</keyword>
<dbReference type="GO" id="GO:0004341">
    <property type="term" value="F:gluconolactonase activity"/>
    <property type="evidence" value="ECO:0007669"/>
    <property type="project" value="TreeGrafter"/>
</dbReference>
<proteinExistence type="inferred from homology"/>
<keyword evidence="6" id="KW-1185">Reference proteome</keyword>
<dbReference type="Gene3D" id="2.120.10.30">
    <property type="entry name" value="TolB, C-terminal domain"/>
    <property type="match status" value="1"/>
</dbReference>
<dbReference type="GO" id="GO:0005509">
    <property type="term" value="F:calcium ion binding"/>
    <property type="evidence" value="ECO:0007669"/>
    <property type="project" value="TreeGrafter"/>
</dbReference>
<dbReference type="PRINTS" id="PR01790">
    <property type="entry name" value="SMP30FAMILY"/>
</dbReference>
<comment type="caution">
    <text evidence="5">The sequence shown here is derived from an EMBL/GenBank/DDBJ whole genome shotgun (WGS) entry which is preliminary data.</text>
</comment>
<dbReference type="RefSeq" id="WP_132880914.1">
    <property type="nucleotide sequence ID" value="NZ_SLXQ01000024.1"/>
</dbReference>
<sequence>MSRKFDTIVDGGCYFEGARWRDGRWYVSDALAGIVCAFDSDGNREDLMRVDALCSGLGWLPDGSMLIVSMKDRTLLRRAPDGEVHTHADLSSVAPHWINDMLVDQAGRAWVGTIGFAIQEGANPTTGELFRVDPDGSVTVAATEMWCPNGVVTIDGGNTLVVAESFAGRLTAFTINQDGSLQDRRTLAQFGTPPAQASGPEMLAAIELAPDGLAVDAEDHIWAADASGQRVVRVSPAGEIVDEVAHPDGTNTYTCALGGANGRQLLVAASQGVFEALAGVDGTAELIVTEVDVPAPAN</sequence>
<evidence type="ECO:0000256" key="3">
    <source>
        <dbReference type="PIRSR" id="PIRSR605511-2"/>
    </source>
</evidence>
<dbReference type="InterPro" id="IPR005511">
    <property type="entry name" value="SMP-30"/>
</dbReference>
<dbReference type="SUPFAM" id="SSF63829">
    <property type="entry name" value="Calcium-dependent phosphotriesterase"/>
    <property type="match status" value="1"/>
</dbReference>
<evidence type="ECO:0000313" key="5">
    <source>
        <dbReference type="EMBL" id="TCP42052.1"/>
    </source>
</evidence>
<comment type="cofactor">
    <cofactor evidence="3">
        <name>Zn(2+)</name>
        <dbReference type="ChEBI" id="CHEBI:29105"/>
    </cofactor>
    <text evidence="3">Binds 1 divalent metal cation per subunit.</text>
</comment>
<feature type="domain" description="SMP-30/Gluconolactonase/LRE-like region" evidence="4">
    <location>
        <begin position="16"/>
        <end position="270"/>
    </location>
</feature>
<dbReference type="GO" id="GO:0019853">
    <property type="term" value="P:L-ascorbic acid biosynthetic process"/>
    <property type="evidence" value="ECO:0007669"/>
    <property type="project" value="TreeGrafter"/>
</dbReference>
<name>A0A4R2Q0F1_9PSEU</name>
<feature type="binding site" evidence="3">
    <location>
        <position position="211"/>
    </location>
    <ligand>
        <name>a divalent metal cation</name>
        <dbReference type="ChEBI" id="CHEBI:60240"/>
    </ligand>
</feature>
<dbReference type="InterPro" id="IPR011042">
    <property type="entry name" value="6-blade_b-propeller_TolB-like"/>
</dbReference>
<organism evidence="5 6">
    <name type="scientific">Tamaricihabitans halophyticus</name>
    <dbReference type="NCBI Taxonomy" id="1262583"/>
    <lineage>
        <taxon>Bacteria</taxon>
        <taxon>Bacillati</taxon>
        <taxon>Actinomycetota</taxon>
        <taxon>Actinomycetes</taxon>
        <taxon>Pseudonocardiales</taxon>
        <taxon>Pseudonocardiaceae</taxon>
        <taxon>Tamaricihabitans</taxon>
    </lineage>
</organism>
<dbReference type="InterPro" id="IPR013658">
    <property type="entry name" value="SGL"/>
</dbReference>
<protein>
    <submittedName>
        <fullName evidence="5">Sugar lactone lactonase YvrE</fullName>
    </submittedName>
</protein>
<dbReference type="EMBL" id="SLXQ01000024">
    <property type="protein sequence ID" value="TCP42052.1"/>
    <property type="molecule type" value="Genomic_DNA"/>
</dbReference>
<keyword evidence="3" id="KW-0862">Zinc</keyword>
<gene>
    <name evidence="5" type="ORF">EV191_12418</name>
</gene>
<dbReference type="AlphaFoldDB" id="A0A4R2Q0F1"/>
<feature type="binding site" evidence="3">
    <location>
        <position position="149"/>
    </location>
    <ligand>
        <name>a divalent metal cation</name>
        <dbReference type="ChEBI" id="CHEBI:60240"/>
    </ligand>
</feature>
<feature type="binding site" evidence="3">
    <location>
        <position position="16"/>
    </location>
    <ligand>
        <name>a divalent metal cation</name>
        <dbReference type="ChEBI" id="CHEBI:60240"/>
    </ligand>
</feature>
<dbReference type="OrthoDB" id="2633250at2"/>
<reference evidence="5 6" key="1">
    <citation type="submission" date="2019-03" db="EMBL/GenBank/DDBJ databases">
        <title>Genomic Encyclopedia of Type Strains, Phase IV (KMG-IV): sequencing the most valuable type-strain genomes for metagenomic binning, comparative biology and taxonomic classification.</title>
        <authorList>
            <person name="Goeker M."/>
        </authorList>
    </citation>
    <scope>NUCLEOTIDE SEQUENCE [LARGE SCALE GENOMIC DNA]</scope>
    <source>
        <strain evidence="5 6">DSM 45765</strain>
    </source>
</reference>
<dbReference type="PANTHER" id="PTHR10907">
    <property type="entry name" value="REGUCALCIN"/>
    <property type="match status" value="1"/>
</dbReference>
<dbReference type="Pfam" id="PF08450">
    <property type="entry name" value="SGL"/>
    <property type="match status" value="1"/>
</dbReference>
<feature type="binding site" evidence="3">
    <location>
        <position position="99"/>
    </location>
    <ligand>
        <name>substrate</name>
    </ligand>
</feature>
<evidence type="ECO:0000256" key="1">
    <source>
        <dbReference type="ARBA" id="ARBA00008853"/>
    </source>
</evidence>
<comment type="similarity">
    <text evidence="1">Belongs to the SMP-30/CGR1 family.</text>
</comment>
<dbReference type="PANTHER" id="PTHR10907:SF47">
    <property type="entry name" value="REGUCALCIN"/>
    <property type="match status" value="1"/>
</dbReference>
<evidence type="ECO:0000313" key="6">
    <source>
        <dbReference type="Proteomes" id="UP000294911"/>
    </source>
</evidence>
<feature type="active site" description="Proton donor/acceptor" evidence="2">
    <location>
        <position position="211"/>
    </location>
</feature>